<evidence type="ECO:0000313" key="2">
    <source>
        <dbReference type="Proteomes" id="UP000317977"/>
    </source>
</evidence>
<dbReference type="EMBL" id="SJPX01000002">
    <property type="protein sequence ID" value="TWU55698.1"/>
    <property type="molecule type" value="Genomic_DNA"/>
</dbReference>
<dbReference type="Proteomes" id="UP000317977">
    <property type="component" value="Unassembled WGS sequence"/>
</dbReference>
<organism evidence="1 2">
    <name type="scientific">Rubripirellula reticaptiva</name>
    <dbReference type="NCBI Taxonomy" id="2528013"/>
    <lineage>
        <taxon>Bacteria</taxon>
        <taxon>Pseudomonadati</taxon>
        <taxon>Planctomycetota</taxon>
        <taxon>Planctomycetia</taxon>
        <taxon>Pirellulales</taxon>
        <taxon>Pirellulaceae</taxon>
        <taxon>Rubripirellula</taxon>
    </lineage>
</organism>
<gene>
    <name evidence="1" type="ORF">Poly59_19980</name>
</gene>
<dbReference type="AlphaFoldDB" id="A0A5C6F308"/>
<accession>A0A5C6F308</accession>
<reference evidence="1 2" key="1">
    <citation type="submission" date="2019-02" db="EMBL/GenBank/DDBJ databases">
        <title>Deep-cultivation of Planctomycetes and their phenomic and genomic characterization uncovers novel biology.</title>
        <authorList>
            <person name="Wiegand S."/>
            <person name="Jogler M."/>
            <person name="Boedeker C."/>
            <person name="Pinto D."/>
            <person name="Vollmers J."/>
            <person name="Rivas-Marin E."/>
            <person name="Kohn T."/>
            <person name="Peeters S.H."/>
            <person name="Heuer A."/>
            <person name="Rast P."/>
            <person name="Oberbeckmann S."/>
            <person name="Bunk B."/>
            <person name="Jeske O."/>
            <person name="Meyerdierks A."/>
            <person name="Storesund J.E."/>
            <person name="Kallscheuer N."/>
            <person name="Luecker S."/>
            <person name="Lage O.M."/>
            <person name="Pohl T."/>
            <person name="Merkel B.J."/>
            <person name="Hornburger P."/>
            <person name="Mueller R.-W."/>
            <person name="Bruemmer F."/>
            <person name="Labrenz M."/>
            <person name="Spormann A.M."/>
            <person name="Op Den Camp H."/>
            <person name="Overmann J."/>
            <person name="Amann R."/>
            <person name="Jetten M.S.M."/>
            <person name="Mascher T."/>
            <person name="Medema M.H."/>
            <person name="Devos D.P."/>
            <person name="Kaster A.-K."/>
            <person name="Ovreas L."/>
            <person name="Rohde M."/>
            <person name="Galperin M.Y."/>
            <person name="Jogler C."/>
        </authorList>
    </citation>
    <scope>NUCLEOTIDE SEQUENCE [LARGE SCALE GENOMIC DNA]</scope>
    <source>
        <strain evidence="1 2">Poly59</strain>
    </source>
</reference>
<name>A0A5C6F308_9BACT</name>
<keyword evidence="2" id="KW-1185">Reference proteome</keyword>
<sequence>MAHWSFLSRCDNYRDSAFAGLQLCVHFQSWGRMRPRAIKLGNHHDHSTNDYDYRFGDLQRLHFGGRRVDSPRTTDRIVLRKRPDYERY</sequence>
<evidence type="ECO:0000313" key="1">
    <source>
        <dbReference type="EMBL" id="TWU55698.1"/>
    </source>
</evidence>
<comment type="caution">
    <text evidence="1">The sequence shown here is derived from an EMBL/GenBank/DDBJ whole genome shotgun (WGS) entry which is preliminary data.</text>
</comment>
<proteinExistence type="predicted"/>
<protein>
    <submittedName>
        <fullName evidence="1">Uncharacterized protein</fullName>
    </submittedName>
</protein>